<keyword evidence="2" id="KW-1185">Reference proteome</keyword>
<evidence type="ECO:0000313" key="1">
    <source>
        <dbReference type="EMBL" id="CAG7716743.1"/>
    </source>
</evidence>
<dbReference type="AlphaFoldDB" id="A0A8J2J903"/>
<feature type="non-terminal residue" evidence="1">
    <location>
        <position position="1"/>
    </location>
</feature>
<comment type="caution">
    <text evidence="1">The sequence shown here is derived from an EMBL/GenBank/DDBJ whole genome shotgun (WGS) entry which is preliminary data.</text>
</comment>
<name>A0A8J2J903_9HEXA</name>
<dbReference type="EMBL" id="CAJVCH010040903">
    <property type="protein sequence ID" value="CAG7716743.1"/>
    <property type="molecule type" value="Genomic_DNA"/>
</dbReference>
<dbReference type="Proteomes" id="UP000708208">
    <property type="component" value="Unassembled WGS sequence"/>
</dbReference>
<gene>
    <name evidence="1" type="ORF">AFUS01_LOCUS6235</name>
</gene>
<evidence type="ECO:0000313" key="2">
    <source>
        <dbReference type="Proteomes" id="UP000708208"/>
    </source>
</evidence>
<organism evidence="1 2">
    <name type="scientific">Allacma fusca</name>
    <dbReference type="NCBI Taxonomy" id="39272"/>
    <lineage>
        <taxon>Eukaryota</taxon>
        <taxon>Metazoa</taxon>
        <taxon>Ecdysozoa</taxon>
        <taxon>Arthropoda</taxon>
        <taxon>Hexapoda</taxon>
        <taxon>Collembola</taxon>
        <taxon>Symphypleona</taxon>
        <taxon>Sminthuridae</taxon>
        <taxon>Allacma</taxon>
    </lineage>
</organism>
<accession>A0A8J2J903</accession>
<sequence>MAWDFKWSDSGSMSIHSNQAKVLLSVYTGPNLLLHLGLRL</sequence>
<reference evidence="1" key="1">
    <citation type="submission" date="2021-06" db="EMBL/GenBank/DDBJ databases">
        <authorList>
            <person name="Hodson N. C."/>
            <person name="Mongue J. A."/>
            <person name="Jaron S. K."/>
        </authorList>
    </citation>
    <scope>NUCLEOTIDE SEQUENCE</scope>
</reference>
<proteinExistence type="predicted"/>
<protein>
    <submittedName>
        <fullName evidence="1">Uncharacterized protein</fullName>
    </submittedName>
</protein>